<evidence type="ECO:0000313" key="2">
    <source>
        <dbReference type="Proteomes" id="UP001234178"/>
    </source>
</evidence>
<comment type="caution">
    <text evidence="1">The sequence shown here is derived from an EMBL/GenBank/DDBJ whole genome shotgun (WGS) entry which is preliminary data.</text>
</comment>
<proteinExistence type="predicted"/>
<accession>A0ABQ9YYA6</accession>
<name>A0ABQ9YYA6_9CRUS</name>
<evidence type="ECO:0000313" key="1">
    <source>
        <dbReference type="EMBL" id="KAK4005574.1"/>
    </source>
</evidence>
<sequence>MYNENAELCSRKPVEQLRTPYNPLPPDVRTERNNREGRDCLQREKRKRWKKKKNKMNIFTYPEAIIYVNECIRILREETLACVFCINKTPIVKLNPIGKKKGFGTLNPTLFAVCRSNLNVICFFLFRSTPEADPLPDGFFFSCCHGIHHEVSTIWTSFWDVADLTKP</sequence>
<keyword evidence="2" id="KW-1185">Reference proteome</keyword>
<dbReference type="EMBL" id="JAOYFB010000001">
    <property type="protein sequence ID" value="KAK4005574.1"/>
    <property type="molecule type" value="Genomic_DNA"/>
</dbReference>
<gene>
    <name evidence="1" type="ORF">OUZ56_007274</name>
</gene>
<organism evidence="1 2">
    <name type="scientific">Daphnia magna</name>
    <dbReference type="NCBI Taxonomy" id="35525"/>
    <lineage>
        <taxon>Eukaryota</taxon>
        <taxon>Metazoa</taxon>
        <taxon>Ecdysozoa</taxon>
        <taxon>Arthropoda</taxon>
        <taxon>Crustacea</taxon>
        <taxon>Branchiopoda</taxon>
        <taxon>Diplostraca</taxon>
        <taxon>Cladocera</taxon>
        <taxon>Anomopoda</taxon>
        <taxon>Daphniidae</taxon>
        <taxon>Daphnia</taxon>
    </lineage>
</organism>
<protein>
    <submittedName>
        <fullName evidence="1">Uncharacterized protein</fullName>
    </submittedName>
</protein>
<reference evidence="1 2" key="1">
    <citation type="journal article" date="2023" name="Nucleic Acids Res.">
        <title>The hologenome of Daphnia magna reveals possible DNA methylation and microbiome-mediated evolution of the host genome.</title>
        <authorList>
            <person name="Chaturvedi A."/>
            <person name="Li X."/>
            <person name="Dhandapani V."/>
            <person name="Marshall H."/>
            <person name="Kissane S."/>
            <person name="Cuenca-Cambronero M."/>
            <person name="Asole G."/>
            <person name="Calvet F."/>
            <person name="Ruiz-Romero M."/>
            <person name="Marangio P."/>
            <person name="Guigo R."/>
            <person name="Rago D."/>
            <person name="Mirbahai L."/>
            <person name="Eastwood N."/>
            <person name="Colbourne J.K."/>
            <person name="Zhou J."/>
            <person name="Mallon E."/>
            <person name="Orsini L."/>
        </authorList>
    </citation>
    <scope>NUCLEOTIDE SEQUENCE [LARGE SCALE GENOMIC DNA]</scope>
    <source>
        <strain evidence="1">LRV0_1</strain>
    </source>
</reference>
<dbReference type="Proteomes" id="UP001234178">
    <property type="component" value="Unassembled WGS sequence"/>
</dbReference>